<comment type="caution">
    <text evidence="3">The sequence shown here is derived from an EMBL/GenBank/DDBJ whole genome shotgun (WGS) entry which is preliminary data.</text>
</comment>
<evidence type="ECO:0000313" key="2">
    <source>
        <dbReference type="EMBL" id="KAE9079289.1"/>
    </source>
</evidence>
<protein>
    <submittedName>
        <fullName evidence="3">Uncharacterized protein</fullName>
    </submittedName>
</protein>
<sequence>MWPSLLSTPLLVGMTCWQCANSCVRRPMWIVWVNWATSDSIDGHRCTGLP</sequence>
<keyword evidence="4" id="KW-1185">Reference proteome</keyword>
<feature type="signal peptide" evidence="1">
    <location>
        <begin position="1"/>
        <end position="22"/>
    </location>
</feature>
<feature type="chain" id="PRO_5036166455" evidence="1">
    <location>
        <begin position="23"/>
        <end position="50"/>
    </location>
</feature>
<dbReference type="AlphaFoldDB" id="A0A6A3W7X2"/>
<evidence type="ECO:0000313" key="5">
    <source>
        <dbReference type="Proteomes" id="UP000441208"/>
    </source>
</evidence>
<proteinExistence type="predicted"/>
<gene>
    <name evidence="3" type="ORF">PF005_g23170</name>
    <name evidence="2" type="ORF">PF007_g23509</name>
</gene>
<dbReference type="Proteomes" id="UP000433483">
    <property type="component" value="Unassembled WGS sequence"/>
</dbReference>
<organism evidence="3 4">
    <name type="scientific">Phytophthora fragariae</name>
    <dbReference type="NCBI Taxonomy" id="53985"/>
    <lineage>
        <taxon>Eukaryota</taxon>
        <taxon>Sar</taxon>
        <taxon>Stramenopiles</taxon>
        <taxon>Oomycota</taxon>
        <taxon>Peronosporomycetes</taxon>
        <taxon>Peronosporales</taxon>
        <taxon>Peronosporaceae</taxon>
        <taxon>Phytophthora</taxon>
    </lineage>
</organism>
<evidence type="ECO:0000256" key="1">
    <source>
        <dbReference type="SAM" id="SignalP"/>
    </source>
</evidence>
<dbReference type="EMBL" id="QXGB01002171">
    <property type="protein sequence ID" value="KAE9180708.1"/>
    <property type="molecule type" value="Genomic_DNA"/>
</dbReference>
<name>A0A6A3W7X2_9STRA</name>
<accession>A0A6A3W7X2</accession>
<evidence type="ECO:0000313" key="3">
    <source>
        <dbReference type="EMBL" id="KAE9180708.1"/>
    </source>
</evidence>
<keyword evidence="1" id="KW-0732">Signal</keyword>
<dbReference type="Proteomes" id="UP000441208">
    <property type="component" value="Unassembled WGS sequence"/>
</dbReference>
<reference evidence="4 5" key="1">
    <citation type="submission" date="2018-08" db="EMBL/GenBank/DDBJ databases">
        <title>Genomic investigation of the strawberry pathogen Phytophthora fragariae indicates pathogenicity is determined by transcriptional variation in three key races.</title>
        <authorList>
            <person name="Adams T.M."/>
            <person name="Armitage A.D."/>
            <person name="Sobczyk M.K."/>
            <person name="Bates H.J."/>
            <person name="Dunwell J.M."/>
            <person name="Nellist C.F."/>
            <person name="Harrison R.J."/>
        </authorList>
    </citation>
    <scope>NUCLEOTIDE SEQUENCE [LARGE SCALE GENOMIC DNA]</scope>
    <source>
        <strain evidence="3 4">NOV-27</strain>
        <strain evidence="2 5">NOV-71</strain>
    </source>
</reference>
<dbReference type="EMBL" id="QXFZ01002228">
    <property type="protein sequence ID" value="KAE9079289.1"/>
    <property type="molecule type" value="Genomic_DNA"/>
</dbReference>
<evidence type="ECO:0000313" key="4">
    <source>
        <dbReference type="Proteomes" id="UP000433483"/>
    </source>
</evidence>